<reference evidence="11" key="2">
    <citation type="submission" date="2016-05" db="EMBL/GenBank/DDBJ databases">
        <title>Comparative analysis highlights variable genome content of wheat rusts and divergence of the mating loci.</title>
        <authorList>
            <person name="Cuomo C.A."/>
            <person name="Bakkeren G."/>
            <person name="Szabo L."/>
            <person name="Khalil H."/>
            <person name="Joly D."/>
            <person name="Goldberg J."/>
            <person name="Young S."/>
            <person name="Zeng Q."/>
            <person name="Fellers J."/>
        </authorList>
    </citation>
    <scope>NUCLEOTIDE SEQUENCE [LARGE SCALE GENOMIC DNA]</scope>
    <source>
        <strain evidence="11">1-1 BBBD Race 1</strain>
    </source>
</reference>
<dbReference type="InterPro" id="IPR009061">
    <property type="entry name" value="DNA-bd_dom_put_sf"/>
</dbReference>
<evidence type="ECO:0000256" key="8">
    <source>
        <dbReference type="ARBA" id="ARBA00022917"/>
    </source>
</evidence>
<evidence type="ECO:0000313" key="11">
    <source>
        <dbReference type="EMBL" id="OAV88196.1"/>
    </source>
</evidence>
<protein>
    <recommendedName>
        <fullName evidence="2">phenylalanine--tRNA ligase</fullName>
        <ecNumber evidence="2">6.1.1.20</ecNumber>
    </recommendedName>
</protein>
<dbReference type="GO" id="GO:0009328">
    <property type="term" value="C:phenylalanine-tRNA ligase complex"/>
    <property type="evidence" value="ECO:0007669"/>
    <property type="project" value="TreeGrafter"/>
</dbReference>
<reference evidence="12" key="4">
    <citation type="submission" date="2025-05" db="UniProtKB">
        <authorList>
            <consortium name="EnsemblFungi"/>
        </authorList>
    </citation>
    <scope>IDENTIFICATION</scope>
    <source>
        <strain evidence="12">isolate 1-1 / race 1 (BBBD)</strain>
    </source>
</reference>
<evidence type="ECO:0000259" key="10">
    <source>
        <dbReference type="PROSITE" id="PS51483"/>
    </source>
</evidence>
<dbReference type="GO" id="GO:0005524">
    <property type="term" value="F:ATP binding"/>
    <property type="evidence" value="ECO:0007669"/>
    <property type="project" value="UniProtKB-KW"/>
</dbReference>
<reference evidence="12 13" key="3">
    <citation type="journal article" date="2017" name="G3 (Bethesda)">
        <title>Comparative analysis highlights variable genome content of wheat rusts and divergence of the mating loci.</title>
        <authorList>
            <person name="Cuomo C.A."/>
            <person name="Bakkeren G."/>
            <person name="Khalil H.B."/>
            <person name="Panwar V."/>
            <person name="Joly D."/>
            <person name="Linning R."/>
            <person name="Sakthikumar S."/>
            <person name="Song X."/>
            <person name="Adiconis X."/>
            <person name="Fan L."/>
            <person name="Goldberg J.M."/>
            <person name="Levin J.Z."/>
            <person name="Young S."/>
            <person name="Zeng Q."/>
            <person name="Anikster Y."/>
            <person name="Bruce M."/>
            <person name="Wang M."/>
            <person name="Yin C."/>
            <person name="McCallum B."/>
            <person name="Szabo L.J."/>
            <person name="Hulbert S."/>
            <person name="Chen X."/>
            <person name="Fellers J.P."/>
        </authorList>
    </citation>
    <scope>NUCLEOTIDE SEQUENCE</scope>
    <source>
        <strain evidence="12">isolate 1-1 / race 1 (BBBD)</strain>
        <strain evidence="13">Isolate 1-1 / race 1 (BBBD)</strain>
    </source>
</reference>
<evidence type="ECO:0000256" key="5">
    <source>
        <dbReference type="ARBA" id="ARBA00022741"/>
    </source>
</evidence>
<dbReference type="InterPro" id="IPR005147">
    <property type="entry name" value="tRNA_synthase_B5-dom"/>
</dbReference>
<keyword evidence="7" id="KW-0460">Magnesium</keyword>
<sequence length="292" mass="32592">MIPQPNQDQALLRSFLGNLARSCYWSSFIRPLVFLILTYQLRHHYPTAQSLAKKLLDQLELSHPPIPPPKPFTVEPVNIIYEHEFATSYQSPKIEPLVFATRQSYINSVTGLILTRKATIALLEKMGHRASIGTSADRLAINTSTSLVLQQASADDLLSVTVPPTRPDILHECDLVEDVAIAYGFNNLTKTFPSTNTVAKPYPINKISDLVRKECAFAGWPTTHTFFEVSDVVLKDPTLERKAKNLRRVAAVYVGKKSAGFEVVHDLLNRIMAILEIEWVGSVPNPSRKSSS</sequence>
<dbReference type="SMART" id="SM00874">
    <property type="entry name" value="B5"/>
    <property type="match status" value="1"/>
</dbReference>
<keyword evidence="6" id="KW-0067">ATP-binding</keyword>
<dbReference type="GO" id="GO:0003723">
    <property type="term" value="F:RNA binding"/>
    <property type="evidence" value="ECO:0007669"/>
    <property type="project" value="InterPro"/>
</dbReference>
<dbReference type="OrthoDB" id="1698572at2759"/>
<accession>A0A0C4F7X1</accession>
<name>A0A0C4F7X1_PUCT1</name>
<evidence type="ECO:0000256" key="4">
    <source>
        <dbReference type="ARBA" id="ARBA00022723"/>
    </source>
</evidence>
<dbReference type="OMA" id="VRRECAM"/>
<reference evidence="11" key="1">
    <citation type="submission" date="2009-11" db="EMBL/GenBank/DDBJ databases">
        <authorList>
            <consortium name="The Broad Institute Genome Sequencing Platform"/>
            <person name="Ward D."/>
            <person name="Feldgarden M."/>
            <person name="Earl A."/>
            <person name="Young S.K."/>
            <person name="Zeng Q."/>
            <person name="Koehrsen M."/>
            <person name="Alvarado L."/>
            <person name="Berlin A."/>
            <person name="Bochicchio J."/>
            <person name="Borenstein D."/>
            <person name="Chapman S.B."/>
            <person name="Chen Z."/>
            <person name="Engels R."/>
            <person name="Freedman E."/>
            <person name="Gellesch M."/>
            <person name="Goldberg J."/>
            <person name="Griggs A."/>
            <person name="Gujja S."/>
            <person name="Heilman E."/>
            <person name="Heiman D."/>
            <person name="Hepburn T."/>
            <person name="Howarth C."/>
            <person name="Jen D."/>
            <person name="Larson L."/>
            <person name="Lewis B."/>
            <person name="Mehta T."/>
            <person name="Park D."/>
            <person name="Pearson M."/>
            <person name="Roberts A."/>
            <person name="Saif S."/>
            <person name="Shea T."/>
            <person name="Shenoy N."/>
            <person name="Sisk P."/>
            <person name="Stolte C."/>
            <person name="Sykes S."/>
            <person name="Thomson T."/>
            <person name="Walk T."/>
            <person name="White J."/>
            <person name="Yandava C."/>
            <person name="Izard J."/>
            <person name="Baranova O.V."/>
            <person name="Blanton J.M."/>
            <person name="Tanner A.C."/>
            <person name="Dewhirst F.E."/>
            <person name="Haas B."/>
            <person name="Nusbaum C."/>
            <person name="Birren B."/>
        </authorList>
    </citation>
    <scope>NUCLEOTIDE SEQUENCE [LARGE SCALE GENOMIC DNA]</scope>
    <source>
        <strain evidence="11">1-1 BBBD Race 1</strain>
    </source>
</reference>
<dbReference type="Proteomes" id="UP000005240">
    <property type="component" value="Unassembled WGS sequence"/>
</dbReference>
<evidence type="ECO:0000256" key="2">
    <source>
        <dbReference type="ARBA" id="ARBA00012814"/>
    </source>
</evidence>
<comment type="cofactor">
    <cofactor evidence="1">
        <name>Mg(2+)</name>
        <dbReference type="ChEBI" id="CHEBI:18420"/>
    </cofactor>
</comment>
<dbReference type="EnsemblFungi" id="PTTG_09257-t43_1">
    <property type="protein sequence ID" value="PTTG_09257-t43_1-p1"/>
    <property type="gene ID" value="PTTG_09257"/>
</dbReference>
<evidence type="ECO:0000256" key="3">
    <source>
        <dbReference type="ARBA" id="ARBA00022598"/>
    </source>
</evidence>
<evidence type="ECO:0000256" key="6">
    <source>
        <dbReference type="ARBA" id="ARBA00022840"/>
    </source>
</evidence>
<keyword evidence="9" id="KW-0030">Aminoacyl-tRNA synthetase</keyword>
<keyword evidence="4" id="KW-0479">Metal-binding</keyword>
<dbReference type="FunFam" id="3.30.56.10:FF:000004">
    <property type="entry name" value="Phenylalanyl-tRNA synthetase, beta subunit"/>
    <property type="match status" value="1"/>
</dbReference>
<dbReference type="EC" id="6.1.1.20" evidence="2"/>
<dbReference type="PANTHER" id="PTHR10947">
    <property type="entry name" value="PHENYLALANYL-TRNA SYNTHETASE BETA CHAIN AND LEUCINE-RICH REPEAT-CONTAINING PROTEIN 47"/>
    <property type="match status" value="1"/>
</dbReference>
<dbReference type="VEuPathDB" id="FungiDB:PTTG_09257"/>
<evidence type="ECO:0000256" key="9">
    <source>
        <dbReference type="ARBA" id="ARBA00023146"/>
    </source>
</evidence>
<dbReference type="Pfam" id="PF03484">
    <property type="entry name" value="B5"/>
    <property type="match status" value="1"/>
</dbReference>
<dbReference type="InterPro" id="IPR045060">
    <property type="entry name" value="Phe-tRNA-ligase_IIc_bsu"/>
</dbReference>
<evidence type="ECO:0000313" key="13">
    <source>
        <dbReference type="Proteomes" id="UP000005240"/>
    </source>
</evidence>
<evidence type="ECO:0000256" key="1">
    <source>
        <dbReference type="ARBA" id="ARBA00001946"/>
    </source>
</evidence>
<organism evidence="11">
    <name type="scientific">Puccinia triticina (isolate 1-1 / race 1 (BBBD))</name>
    <name type="common">Brown leaf rust fungus</name>
    <dbReference type="NCBI Taxonomy" id="630390"/>
    <lineage>
        <taxon>Eukaryota</taxon>
        <taxon>Fungi</taxon>
        <taxon>Dikarya</taxon>
        <taxon>Basidiomycota</taxon>
        <taxon>Pucciniomycotina</taxon>
        <taxon>Pucciniomycetes</taxon>
        <taxon>Pucciniales</taxon>
        <taxon>Pucciniaceae</taxon>
        <taxon>Puccinia</taxon>
    </lineage>
</organism>
<dbReference type="Pfam" id="PF17759">
    <property type="entry name" value="tRNA_synthFbeta"/>
    <property type="match status" value="1"/>
</dbReference>
<evidence type="ECO:0000313" key="12">
    <source>
        <dbReference type="EnsemblFungi" id="PTTG_09257-t43_1-p1"/>
    </source>
</evidence>
<gene>
    <name evidence="11" type="ORF">PTTG_09257</name>
</gene>
<dbReference type="STRING" id="630390.A0A0C4F7X1"/>
<keyword evidence="5" id="KW-0547">Nucleotide-binding</keyword>
<dbReference type="SUPFAM" id="SSF46955">
    <property type="entry name" value="Putative DNA-binding domain"/>
    <property type="match status" value="1"/>
</dbReference>
<dbReference type="Gene3D" id="3.30.930.10">
    <property type="entry name" value="Bira Bifunctional Protein, Domain 2"/>
    <property type="match status" value="1"/>
</dbReference>
<dbReference type="AlphaFoldDB" id="A0A0C4F7X1"/>
<dbReference type="PANTHER" id="PTHR10947:SF0">
    <property type="entry name" value="PHENYLALANINE--TRNA LIGASE BETA SUBUNIT"/>
    <property type="match status" value="1"/>
</dbReference>
<dbReference type="GO" id="GO:0006432">
    <property type="term" value="P:phenylalanyl-tRNA aminoacylation"/>
    <property type="evidence" value="ECO:0007669"/>
    <property type="project" value="InterPro"/>
</dbReference>
<keyword evidence="8" id="KW-0648">Protein biosynthesis</keyword>
<dbReference type="GO" id="GO:0004826">
    <property type="term" value="F:phenylalanine-tRNA ligase activity"/>
    <property type="evidence" value="ECO:0007669"/>
    <property type="project" value="UniProtKB-EC"/>
</dbReference>
<keyword evidence="3" id="KW-0436">Ligase</keyword>
<feature type="domain" description="B5" evidence="10">
    <location>
        <begin position="94"/>
        <end position="190"/>
    </location>
</feature>
<dbReference type="PROSITE" id="PS51483">
    <property type="entry name" value="B5"/>
    <property type="match status" value="1"/>
</dbReference>
<proteinExistence type="predicted"/>
<dbReference type="InterPro" id="IPR041616">
    <property type="entry name" value="PheRS_beta_core"/>
</dbReference>
<evidence type="ECO:0000256" key="7">
    <source>
        <dbReference type="ARBA" id="ARBA00022842"/>
    </source>
</evidence>
<dbReference type="Gene3D" id="3.30.56.10">
    <property type="match status" value="1"/>
</dbReference>
<dbReference type="InterPro" id="IPR045864">
    <property type="entry name" value="aa-tRNA-synth_II/BPL/LPL"/>
</dbReference>
<keyword evidence="13" id="KW-1185">Reference proteome</keyword>
<dbReference type="GO" id="GO:0000287">
    <property type="term" value="F:magnesium ion binding"/>
    <property type="evidence" value="ECO:0007669"/>
    <property type="project" value="InterPro"/>
</dbReference>
<dbReference type="EMBL" id="ADAS02000199">
    <property type="protein sequence ID" value="OAV88196.1"/>
    <property type="molecule type" value="Genomic_DNA"/>
</dbReference>